<dbReference type="RefSeq" id="WP_068620445.1">
    <property type="nucleotide sequence ID" value="NZ_FJNB01000001.1"/>
</dbReference>
<evidence type="ECO:0000256" key="6">
    <source>
        <dbReference type="PIRSR" id="PIRSR028757-1"/>
    </source>
</evidence>
<evidence type="ECO:0000313" key="10">
    <source>
        <dbReference type="EMBL" id="SEI54913.1"/>
    </source>
</evidence>
<dbReference type="GO" id="GO:0006508">
    <property type="term" value="P:proteolysis"/>
    <property type="evidence" value="ECO:0007669"/>
    <property type="project" value="UniProtKB-KW"/>
</dbReference>
<reference evidence="10 12" key="2">
    <citation type="submission" date="2016-10" db="EMBL/GenBank/DDBJ databases">
        <authorList>
            <person name="Varghese N."/>
            <person name="Submissions S."/>
        </authorList>
    </citation>
    <scope>NUCLEOTIDE SEQUENCE [LARGE SCALE GENOMIC DNA]</scope>
    <source>
        <strain evidence="10 12">DSM 22150</strain>
    </source>
</reference>
<dbReference type="SUPFAM" id="SSF141986">
    <property type="entry name" value="LD-carboxypeptidase A C-terminal domain-like"/>
    <property type="match status" value="1"/>
</dbReference>
<dbReference type="EMBL" id="FNYT01000001">
    <property type="protein sequence ID" value="SEI54913.1"/>
    <property type="molecule type" value="Genomic_DNA"/>
</dbReference>
<evidence type="ECO:0000256" key="2">
    <source>
        <dbReference type="ARBA" id="ARBA00022645"/>
    </source>
</evidence>
<evidence type="ECO:0000259" key="7">
    <source>
        <dbReference type="Pfam" id="PF02016"/>
    </source>
</evidence>
<sequence>MWQSGDAIGFISCSNGLTNNDRSREIVAALSRKLKACFGLETVMSDVLFLNEVTQQTEAPASRAGALLSLYSNASVKAIFDLSGGDLANEILPYLDFGLIQKNPKPYFGYSDNSVIVNAIQAKTGIQNVLYNPKVLVSREEAFQTLALRDLFNSNEADWAGVFELGGNRAATQSSAVFAGGNLRCFLKLAGTPYWPELENKVLILESAGGRYEAMSSGLAQLEQLGAFDEISGLLIGQFTQIEKDGKRAAFLAVCRDYASRHGFPVWETAFIGHDDRSKPIRIG</sequence>
<feature type="active site" description="Nucleophile" evidence="6">
    <location>
        <position position="111"/>
    </location>
</feature>
<evidence type="ECO:0000259" key="8">
    <source>
        <dbReference type="Pfam" id="PF17676"/>
    </source>
</evidence>
<evidence type="ECO:0000313" key="9">
    <source>
        <dbReference type="EMBL" id="CZQ80799.1"/>
    </source>
</evidence>
<dbReference type="PANTHER" id="PTHR30237">
    <property type="entry name" value="MURAMOYLTETRAPEPTIDE CARBOXYPEPTIDASE"/>
    <property type="match status" value="1"/>
</dbReference>
<evidence type="ECO:0000313" key="12">
    <source>
        <dbReference type="Proteomes" id="UP000199280"/>
    </source>
</evidence>
<keyword evidence="2 9" id="KW-0121">Carboxypeptidase</keyword>
<dbReference type="AlphaFoldDB" id="A0A143Y6Q5"/>
<dbReference type="SUPFAM" id="SSF52317">
    <property type="entry name" value="Class I glutamine amidotransferase-like"/>
    <property type="match status" value="1"/>
</dbReference>
<organism evidence="9 11">
    <name type="scientific">Trichococcus ilyis</name>
    <dbReference type="NCBI Taxonomy" id="640938"/>
    <lineage>
        <taxon>Bacteria</taxon>
        <taxon>Bacillati</taxon>
        <taxon>Bacillota</taxon>
        <taxon>Bacilli</taxon>
        <taxon>Lactobacillales</taxon>
        <taxon>Carnobacteriaceae</taxon>
        <taxon>Trichococcus</taxon>
    </lineage>
</organism>
<dbReference type="InterPro" id="IPR029062">
    <property type="entry name" value="Class_I_gatase-like"/>
</dbReference>
<evidence type="ECO:0000256" key="5">
    <source>
        <dbReference type="ARBA" id="ARBA00022825"/>
    </source>
</evidence>
<dbReference type="GO" id="GO:0008236">
    <property type="term" value="F:serine-type peptidase activity"/>
    <property type="evidence" value="ECO:0007669"/>
    <property type="project" value="UniProtKB-KW"/>
</dbReference>
<feature type="domain" description="LD-carboxypeptidase C-terminal" evidence="8">
    <location>
        <begin position="178"/>
        <end position="284"/>
    </location>
</feature>
<feature type="domain" description="LD-carboxypeptidase N-terminal" evidence="7">
    <location>
        <begin position="8"/>
        <end position="128"/>
    </location>
</feature>
<reference evidence="9 11" key="1">
    <citation type="submission" date="2016-02" db="EMBL/GenBank/DDBJ databases">
        <authorList>
            <person name="Wen L."/>
            <person name="He K."/>
            <person name="Yang H."/>
        </authorList>
    </citation>
    <scope>NUCLEOTIDE SEQUENCE [LARGE SCALE GENOMIC DNA]</scope>
    <source>
        <strain evidence="9">Trichococcus_R210</strain>
    </source>
</reference>
<protein>
    <submittedName>
        <fullName evidence="9">Ld-carboxypeptidase</fullName>
    </submittedName>
    <submittedName>
        <fullName evidence="10">Muramoyltetrapeptide carboxypeptidase LdcA (Peptidoglycan recycling)</fullName>
    </submittedName>
</protein>
<dbReference type="Proteomes" id="UP000076878">
    <property type="component" value="Unassembled WGS sequence"/>
</dbReference>
<evidence type="ECO:0000313" key="11">
    <source>
        <dbReference type="Proteomes" id="UP000076878"/>
    </source>
</evidence>
<dbReference type="Pfam" id="PF02016">
    <property type="entry name" value="Peptidase_S66"/>
    <property type="match status" value="1"/>
</dbReference>
<dbReference type="InterPro" id="IPR040921">
    <property type="entry name" value="Peptidase_S66C"/>
</dbReference>
<gene>
    <name evidence="10" type="ORF">SAMN05216375_101184</name>
    <name evidence="9" type="ORF">TR210_84</name>
</gene>
<dbReference type="Gene3D" id="3.40.50.10740">
    <property type="entry name" value="Class I glutamine amidotransferase-like"/>
    <property type="match status" value="1"/>
</dbReference>
<accession>A0A143Y6Q5</accession>
<name>A0A143Y6Q5_9LACT</name>
<comment type="similarity">
    <text evidence="1">Belongs to the peptidase S66 family.</text>
</comment>
<keyword evidence="5" id="KW-0720">Serine protease</keyword>
<feature type="active site" description="Charge relay system" evidence="6">
    <location>
        <position position="274"/>
    </location>
</feature>
<proteinExistence type="inferred from homology"/>
<keyword evidence="4" id="KW-0378">Hydrolase</keyword>
<dbReference type="InterPro" id="IPR003507">
    <property type="entry name" value="S66_fam"/>
</dbReference>
<evidence type="ECO:0000256" key="3">
    <source>
        <dbReference type="ARBA" id="ARBA00022670"/>
    </source>
</evidence>
<evidence type="ECO:0000256" key="4">
    <source>
        <dbReference type="ARBA" id="ARBA00022801"/>
    </source>
</evidence>
<dbReference type="PANTHER" id="PTHR30237:SF2">
    <property type="entry name" value="MUREIN TETRAPEPTIDE CARBOXYPEPTIDASE"/>
    <property type="match status" value="1"/>
</dbReference>
<dbReference type="Gene3D" id="3.50.30.60">
    <property type="entry name" value="LD-carboxypeptidase A C-terminal domain-like"/>
    <property type="match status" value="1"/>
</dbReference>
<dbReference type="GO" id="GO:0004180">
    <property type="term" value="F:carboxypeptidase activity"/>
    <property type="evidence" value="ECO:0007669"/>
    <property type="project" value="UniProtKB-KW"/>
</dbReference>
<dbReference type="EMBL" id="FJNB01000001">
    <property type="protein sequence ID" value="CZQ80799.1"/>
    <property type="molecule type" value="Genomic_DNA"/>
</dbReference>
<evidence type="ECO:0000256" key="1">
    <source>
        <dbReference type="ARBA" id="ARBA00010233"/>
    </source>
</evidence>
<dbReference type="Proteomes" id="UP000199280">
    <property type="component" value="Unassembled WGS sequence"/>
</dbReference>
<dbReference type="STRING" id="640938.TR210_84"/>
<dbReference type="InterPro" id="IPR027461">
    <property type="entry name" value="Carboxypeptidase_A_C_sf"/>
</dbReference>
<dbReference type="InterPro" id="IPR027478">
    <property type="entry name" value="LdcA_N"/>
</dbReference>
<dbReference type="Pfam" id="PF17676">
    <property type="entry name" value="Peptidase_S66C"/>
    <property type="match status" value="1"/>
</dbReference>
<dbReference type="PIRSF" id="PIRSF028757">
    <property type="entry name" value="LD-carboxypeptidase"/>
    <property type="match status" value="1"/>
</dbReference>
<feature type="active site" description="Charge relay system" evidence="6">
    <location>
        <position position="206"/>
    </location>
</feature>
<dbReference type="InterPro" id="IPR040449">
    <property type="entry name" value="Peptidase_S66_N"/>
</dbReference>
<keyword evidence="12" id="KW-1185">Reference proteome</keyword>
<keyword evidence="3" id="KW-0645">Protease</keyword>
<dbReference type="OrthoDB" id="9807329at2"/>